<dbReference type="PANTHER" id="PTHR44145">
    <property type="entry name" value="DNAJ HOMOLOG SUBFAMILY A MEMBER 3, MITOCHONDRIAL"/>
    <property type="match status" value="1"/>
</dbReference>
<dbReference type="SUPFAM" id="SSF46565">
    <property type="entry name" value="Chaperone J-domain"/>
    <property type="match status" value="1"/>
</dbReference>
<dbReference type="OrthoDB" id="445556at2759"/>
<dbReference type="InParanoid" id="A0A316YNI8"/>
<dbReference type="InterPro" id="IPR036869">
    <property type="entry name" value="J_dom_sf"/>
</dbReference>
<dbReference type="InterPro" id="IPR018253">
    <property type="entry name" value="DnaJ_domain_CS"/>
</dbReference>
<dbReference type="AlphaFoldDB" id="A0A316YNI8"/>
<organism evidence="4 5">
    <name type="scientific">Acaromyces ingoldii</name>
    <dbReference type="NCBI Taxonomy" id="215250"/>
    <lineage>
        <taxon>Eukaryota</taxon>
        <taxon>Fungi</taxon>
        <taxon>Dikarya</taxon>
        <taxon>Basidiomycota</taxon>
        <taxon>Ustilaginomycotina</taxon>
        <taxon>Exobasidiomycetes</taxon>
        <taxon>Exobasidiales</taxon>
        <taxon>Cryptobasidiaceae</taxon>
        <taxon>Acaromyces</taxon>
    </lineage>
</organism>
<evidence type="ECO:0000259" key="3">
    <source>
        <dbReference type="PROSITE" id="PS50076"/>
    </source>
</evidence>
<gene>
    <name evidence="4" type="ORF">FA10DRAFT_108089</name>
</gene>
<keyword evidence="5" id="KW-1185">Reference proteome</keyword>
<dbReference type="STRING" id="215250.A0A316YNI8"/>
<feature type="region of interest" description="Disordered" evidence="2">
    <location>
        <begin position="188"/>
        <end position="213"/>
    </location>
</feature>
<dbReference type="CDD" id="cd06257">
    <property type="entry name" value="DnaJ"/>
    <property type="match status" value="1"/>
</dbReference>
<dbReference type="PROSITE" id="PS50076">
    <property type="entry name" value="DNAJ_2"/>
    <property type="match status" value="1"/>
</dbReference>
<feature type="compositionally biased region" description="Low complexity" evidence="2">
    <location>
        <begin position="41"/>
        <end position="59"/>
    </location>
</feature>
<feature type="region of interest" description="Disordered" evidence="2">
    <location>
        <begin position="41"/>
        <end position="62"/>
    </location>
</feature>
<evidence type="ECO:0000256" key="2">
    <source>
        <dbReference type="SAM" id="MobiDB-lite"/>
    </source>
</evidence>
<dbReference type="InterPro" id="IPR051938">
    <property type="entry name" value="Apopto_cytoskel_mod"/>
</dbReference>
<dbReference type="PANTHER" id="PTHR44145:SF3">
    <property type="entry name" value="DNAJ HOMOLOG SUBFAMILY A MEMBER 3, MITOCHONDRIAL"/>
    <property type="match status" value="1"/>
</dbReference>
<evidence type="ECO:0000256" key="1">
    <source>
        <dbReference type="ARBA" id="ARBA00023186"/>
    </source>
</evidence>
<dbReference type="PROSITE" id="PS00636">
    <property type="entry name" value="DNAJ_1"/>
    <property type="match status" value="1"/>
</dbReference>
<feature type="region of interest" description="Disordered" evidence="2">
    <location>
        <begin position="102"/>
        <end position="127"/>
    </location>
</feature>
<dbReference type="SMART" id="SM00271">
    <property type="entry name" value="DnaJ"/>
    <property type="match status" value="1"/>
</dbReference>
<accession>A0A316YNI8</accession>
<protein>
    <submittedName>
        <fullName evidence="4">DnaJ-domain-containing protein</fullName>
    </submittedName>
</protein>
<proteinExistence type="predicted"/>
<dbReference type="EMBL" id="KZ819636">
    <property type="protein sequence ID" value="PWN90228.1"/>
    <property type="molecule type" value="Genomic_DNA"/>
</dbReference>
<dbReference type="Pfam" id="PF00226">
    <property type="entry name" value="DnaJ"/>
    <property type="match status" value="1"/>
</dbReference>
<keyword evidence="1" id="KW-0143">Chaperone</keyword>
<dbReference type="PRINTS" id="PR00625">
    <property type="entry name" value="JDOMAIN"/>
</dbReference>
<feature type="domain" description="J" evidence="3">
    <location>
        <begin position="70"/>
        <end position="147"/>
    </location>
</feature>
<dbReference type="InterPro" id="IPR001623">
    <property type="entry name" value="DnaJ_domain"/>
</dbReference>
<evidence type="ECO:0000313" key="4">
    <source>
        <dbReference type="EMBL" id="PWN90228.1"/>
    </source>
</evidence>
<sequence length="355" mass="39463">MMSEAQRLVATAIWSSRPRVVPVVRARPNLPITITRTYAAVNSSPSASSSSASQGKIASDFPLPASPRASPYEIFHLPRHATPSQVKARYYDLVKIYHPDRSSLGTTASRRSASRGSKPSHGDFQRVQEAYSVLSDERRRKLYDVSGIGWNESSSSSFGPAPPGWGGAYPTSEADRAAYEAFSDHLRRSGSSASSSRHGWERRGSPAGGARGHDKFGWQSYAGESGYFYGFHARDRAAPHDGLYTTNHRFFSLVSLLTFVLAVGQFIRLRQESKMVVDLADRKHRDAARSLDEARSIARSEMGRMRLDEMRKRHRQRLIEEGRASEWDFDGDSIGHGGPSGKDAYQERMKRISPP</sequence>
<dbReference type="GeneID" id="37039769"/>
<dbReference type="Proteomes" id="UP000245768">
    <property type="component" value="Unassembled WGS sequence"/>
</dbReference>
<dbReference type="RefSeq" id="XP_025377426.1">
    <property type="nucleotide sequence ID" value="XM_025517853.1"/>
</dbReference>
<evidence type="ECO:0000313" key="5">
    <source>
        <dbReference type="Proteomes" id="UP000245768"/>
    </source>
</evidence>
<feature type="region of interest" description="Disordered" evidence="2">
    <location>
        <begin position="327"/>
        <end position="355"/>
    </location>
</feature>
<feature type="compositionally biased region" description="Low complexity" evidence="2">
    <location>
        <begin position="102"/>
        <end position="117"/>
    </location>
</feature>
<reference evidence="4 5" key="1">
    <citation type="journal article" date="2018" name="Mol. Biol. Evol.">
        <title>Broad Genomic Sampling Reveals a Smut Pathogenic Ancestry of the Fungal Clade Ustilaginomycotina.</title>
        <authorList>
            <person name="Kijpornyongpan T."/>
            <person name="Mondo S.J."/>
            <person name="Barry K."/>
            <person name="Sandor L."/>
            <person name="Lee J."/>
            <person name="Lipzen A."/>
            <person name="Pangilinan J."/>
            <person name="LaButti K."/>
            <person name="Hainaut M."/>
            <person name="Henrissat B."/>
            <person name="Grigoriev I.V."/>
            <person name="Spatafora J.W."/>
            <person name="Aime M.C."/>
        </authorList>
    </citation>
    <scope>NUCLEOTIDE SEQUENCE [LARGE SCALE GENOMIC DNA]</scope>
    <source>
        <strain evidence="4 5">MCA 4198</strain>
    </source>
</reference>
<name>A0A316YNI8_9BASI</name>
<feature type="compositionally biased region" description="Basic and acidic residues" evidence="2">
    <location>
        <begin position="344"/>
        <end position="355"/>
    </location>
</feature>
<dbReference type="Gene3D" id="1.10.287.110">
    <property type="entry name" value="DnaJ domain"/>
    <property type="match status" value="1"/>
</dbReference>